<sequence length="71" mass="7658">MKKTLFDGALALPNGNAESCIKAICRNAKVMKTNILAKWISLHTPSLGNQIPAAFIKKSIFNEKVLGFAIG</sequence>
<dbReference type="KEGG" id="ehn:H9Q80_01045"/>
<accession>A0A7G9GP45</accession>
<evidence type="ECO:0000313" key="1">
    <source>
        <dbReference type="EMBL" id="QNM12577.1"/>
    </source>
</evidence>
<gene>
    <name evidence="1" type="ORF">H9Q80_01045</name>
</gene>
<proteinExistence type="predicted"/>
<dbReference type="RefSeq" id="WP_117452877.1">
    <property type="nucleotide sequence ID" value="NZ_CP060636.1"/>
</dbReference>
<name>A0A7G9GP45_9FIRM</name>
<dbReference type="Proteomes" id="UP000515856">
    <property type="component" value="Chromosome"/>
</dbReference>
<dbReference type="EMBL" id="CP060636">
    <property type="protein sequence ID" value="QNM12577.1"/>
    <property type="molecule type" value="Genomic_DNA"/>
</dbReference>
<protein>
    <submittedName>
        <fullName evidence="1">Uncharacterized protein</fullName>
    </submittedName>
</protein>
<keyword evidence="2" id="KW-1185">Reference proteome</keyword>
<organism evidence="1 2">
    <name type="scientific">[Eubacterium] hominis</name>
    <dbReference type="NCBI Taxonomy" id="2764325"/>
    <lineage>
        <taxon>Bacteria</taxon>
        <taxon>Bacillati</taxon>
        <taxon>Bacillota</taxon>
        <taxon>Erysipelotrichia</taxon>
        <taxon>Erysipelotrichales</taxon>
        <taxon>Erysipelotrichaceae</taxon>
        <taxon>Amedibacillus</taxon>
    </lineage>
</organism>
<reference evidence="1 2" key="1">
    <citation type="submission" date="2020-08" db="EMBL/GenBank/DDBJ databases">
        <authorList>
            <person name="Liu C."/>
            <person name="Sun Q."/>
        </authorList>
    </citation>
    <scope>NUCLEOTIDE SEQUENCE [LARGE SCALE GENOMIC DNA]</scope>
    <source>
        <strain evidence="1 2">NSJ-61</strain>
    </source>
</reference>
<evidence type="ECO:0000313" key="2">
    <source>
        <dbReference type="Proteomes" id="UP000515856"/>
    </source>
</evidence>
<dbReference type="AlphaFoldDB" id="A0A7G9GP45"/>